<name>X1ASE2_9ZZZZ</name>
<keyword evidence="1" id="KW-1133">Transmembrane helix</keyword>
<protein>
    <submittedName>
        <fullName evidence="2">Uncharacterized protein</fullName>
    </submittedName>
</protein>
<keyword evidence="1" id="KW-0472">Membrane</keyword>
<feature type="non-terminal residue" evidence="2">
    <location>
        <position position="1"/>
    </location>
</feature>
<accession>X1ASE2</accession>
<comment type="caution">
    <text evidence="2">The sequence shown here is derived from an EMBL/GenBank/DDBJ whole genome shotgun (WGS) entry which is preliminary data.</text>
</comment>
<keyword evidence="1" id="KW-0812">Transmembrane</keyword>
<dbReference type="AlphaFoldDB" id="X1ASE2"/>
<evidence type="ECO:0000313" key="2">
    <source>
        <dbReference type="EMBL" id="GAG85615.1"/>
    </source>
</evidence>
<organism evidence="2">
    <name type="scientific">marine sediment metagenome</name>
    <dbReference type="NCBI Taxonomy" id="412755"/>
    <lineage>
        <taxon>unclassified sequences</taxon>
        <taxon>metagenomes</taxon>
        <taxon>ecological metagenomes</taxon>
    </lineage>
</organism>
<sequence>IYSRVVIKLIKKIFLLSIFILKSYINNYIVIFNLIHPKFI</sequence>
<gene>
    <name evidence="2" type="ORF">S01H4_26527</name>
</gene>
<evidence type="ECO:0000256" key="1">
    <source>
        <dbReference type="SAM" id="Phobius"/>
    </source>
</evidence>
<proteinExistence type="predicted"/>
<reference evidence="2" key="1">
    <citation type="journal article" date="2014" name="Front. Microbiol.">
        <title>High frequency of phylogenetically diverse reductive dehalogenase-homologous genes in deep subseafloor sedimentary metagenomes.</title>
        <authorList>
            <person name="Kawai M."/>
            <person name="Futagami T."/>
            <person name="Toyoda A."/>
            <person name="Takaki Y."/>
            <person name="Nishi S."/>
            <person name="Hori S."/>
            <person name="Arai W."/>
            <person name="Tsubouchi T."/>
            <person name="Morono Y."/>
            <person name="Uchiyama I."/>
            <person name="Ito T."/>
            <person name="Fujiyama A."/>
            <person name="Inagaki F."/>
            <person name="Takami H."/>
        </authorList>
    </citation>
    <scope>NUCLEOTIDE SEQUENCE</scope>
    <source>
        <strain evidence="2">Expedition CK06-06</strain>
    </source>
</reference>
<feature type="transmembrane region" description="Helical" evidence="1">
    <location>
        <begin position="12"/>
        <end position="35"/>
    </location>
</feature>
<dbReference type="EMBL" id="BART01012807">
    <property type="protein sequence ID" value="GAG85615.1"/>
    <property type="molecule type" value="Genomic_DNA"/>
</dbReference>